<evidence type="ECO:0000256" key="1">
    <source>
        <dbReference type="ARBA" id="ARBA00004123"/>
    </source>
</evidence>
<dbReference type="SUPFAM" id="SSF57701">
    <property type="entry name" value="Zn2/Cys6 DNA-binding domain"/>
    <property type="match status" value="1"/>
</dbReference>
<feature type="compositionally biased region" description="Low complexity" evidence="4">
    <location>
        <begin position="156"/>
        <end position="169"/>
    </location>
</feature>
<comment type="subcellular location">
    <subcellularLocation>
        <location evidence="1">Nucleus</location>
    </subcellularLocation>
</comment>
<dbReference type="InterPro" id="IPR007219">
    <property type="entry name" value="XnlR_reg_dom"/>
</dbReference>
<reference evidence="6 7" key="1">
    <citation type="submission" date="2018-10" db="EMBL/GenBank/DDBJ databases">
        <title>Fifty Aureobasidium pullulans genomes reveal a recombining polyextremotolerant generalist.</title>
        <authorList>
            <person name="Gostincar C."/>
            <person name="Turk M."/>
            <person name="Zajc J."/>
            <person name="Gunde-Cimerman N."/>
        </authorList>
    </citation>
    <scope>NUCLEOTIDE SEQUENCE [LARGE SCALE GENOMIC DNA]</scope>
    <source>
        <strain evidence="6 7">EXF-11900</strain>
    </source>
</reference>
<gene>
    <name evidence="6" type="ORF">D6D28_06924</name>
</gene>
<feature type="compositionally biased region" description="Polar residues" evidence="4">
    <location>
        <begin position="56"/>
        <end position="71"/>
    </location>
</feature>
<evidence type="ECO:0000313" key="7">
    <source>
        <dbReference type="Proteomes" id="UP000304951"/>
    </source>
</evidence>
<dbReference type="Proteomes" id="UP000304951">
    <property type="component" value="Unassembled WGS sequence"/>
</dbReference>
<evidence type="ECO:0000256" key="4">
    <source>
        <dbReference type="SAM" id="MobiDB-lite"/>
    </source>
</evidence>
<dbReference type="PANTHER" id="PTHR31001:SF81">
    <property type="entry name" value="ZN(II)2CYS6 TRANSCRIPTION FACTOR"/>
    <property type="match status" value="1"/>
</dbReference>
<dbReference type="AlphaFoldDB" id="A0A4S8SCK6"/>
<evidence type="ECO:0000259" key="5">
    <source>
        <dbReference type="PROSITE" id="PS50048"/>
    </source>
</evidence>
<dbReference type="PROSITE" id="PS50048">
    <property type="entry name" value="ZN2_CY6_FUNGAL_2"/>
    <property type="match status" value="1"/>
</dbReference>
<keyword evidence="2" id="KW-0479">Metal-binding</keyword>
<protein>
    <recommendedName>
        <fullName evidence="5">Zn(2)-C6 fungal-type domain-containing protein</fullName>
    </recommendedName>
</protein>
<dbReference type="GO" id="GO:0000981">
    <property type="term" value="F:DNA-binding transcription factor activity, RNA polymerase II-specific"/>
    <property type="evidence" value="ECO:0007669"/>
    <property type="project" value="InterPro"/>
</dbReference>
<name>A0A4S8SCK6_AURPU</name>
<dbReference type="CDD" id="cd12148">
    <property type="entry name" value="fungal_TF_MHR"/>
    <property type="match status" value="1"/>
</dbReference>
<dbReference type="SMART" id="SM00066">
    <property type="entry name" value="GAL4"/>
    <property type="match status" value="1"/>
</dbReference>
<dbReference type="PANTHER" id="PTHR31001">
    <property type="entry name" value="UNCHARACTERIZED TRANSCRIPTIONAL REGULATORY PROTEIN"/>
    <property type="match status" value="1"/>
</dbReference>
<dbReference type="GO" id="GO:0006351">
    <property type="term" value="P:DNA-templated transcription"/>
    <property type="evidence" value="ECO:0007669"/>
    <property type="project" value="InterPro"/>
</dbReference>
<dbReference type="Pfam" id="PF00172">
    <property type="entry name" value="Zn_clus"/>
    <property type="match status" value="1"/>
</dbReference>
<dbReference type="GO" id="GO:0003677">
    <property type="term" value="F:DNA binding"/>
    <property type="evidence" value="ECO:0007669"/>
    <property type="project" value="InterPro"/>
</dbReference>
<organism evidence="6 7">
    <name type="scientific">Aureobasidium pullulans</name>
    <name type="common">Black yeast</name>
    <name type="synonym">Pullularia pullulans</name>
    <dbReference type="NCBI Taxonomy" id="5580"/>
    <lineage>
        <taxon>Eukaryota</taxon>
        <taxon>Fungi</taxon>
        <taxon>Dikarya</taxon>
        <taxon>Ascomycota</taxon>
        <taxon>Pezizomycotina</taxon>
        <taxon>Dothideomycetes</taxon>
        <taxon>Dothideomycetidae</taxon>
        <taxon>Dothideales</taxon>
        <taxon>Saccotheciaceae</taxon>
        <taxon>Aureobasidium</taxon>
    </lineage>
</organism>
<dbReference type="InterPro" id="IPR050613">
    <property type="entry name" value="Sec_Metabolite_Reg"/>
</dbReference>
<dbReference type="InterPro" id="IPR001138">
    <property type="entry name" value="Zn2Cys6_DnaBD"/>
</dbReference>
<feature type="region of interest" description="Disordered" evidence="4">
    <location>
        <begin position="1"/>
        <end position="21"/>
    </location>
</feature>
<proteinExistence type="predicted"/>
<evidence type="ECO:0000313" key="6">
    <source>
        <dbReference type="EMBL" id="THV68170.1"/>
    </source>
</evidence>
<feature type="compositionally biased region" description="Polar residues" evidence="4">
    <location>
        <begin position="7"/>
        <end position="16"/>
    </location>
</feature>
<dbReference type="EMBL" id="QZAF01000345">
    <property type="protein sequence ID" value="THV68170.1"/>
    <property type="molecule type" value="Genomic_DNA"/>
</dbReference>
<keyword evidence="3" id="KW-0539">Nucleus</keyword>
<sequence length="692" mass="77502">MSGLPISESSVFTPHQSGHLPPVQQFAQQQSPYHVATYGSVPVTPVNAFAPPLPPLNTSASQSPAGDSRTYTPDGERAKPKQKRNKPTLSCEECVERKTKCDRGRPGCLACIKRQSTCKYTHVANLIADASQKDGGADRQRHMVKPPPAKIRKLTGSFDGSSSSPSSASGIKQVRTDLFSKFHHRSPRETSVGFGSPFLQSQVPFSKQTPSNIFGIGSSHPFTNYWTCQGGLPEVLAVLPSKQQADILIAKYFECVAPVYPFLHRRTFYVAYERFWQLPEKERETADADLIALHFALYAMGTQFMQFPAYDAKSSSAEFLASAANQALRIYSYLNRSSLRALGAQILLCYFLMNDNHASDAYAWSGIIVRQAYALRLHRDPDIILPNISPVEKHTRRRFWQAILHQDTFLTVLLKLPPTATHSDVSIDSLANETEAEAQDSTRYTGSSARIENLMSISVIAPPQEVPKQPEPHILPHQRITEDVDKADVLYVKSLWRLALKVQENLCSPVSLSIPIAKNPRAKTTLVNSFREIWKNAPSFLTTSDYETLRQMAQNSGRAVRQNLFFTSNYYHCLMIIQAFEDAETGVELNFRGALEAAHEAIWTYFKLNDFFGGDAGVWWVFQHRAFEEALTMTDLLATLQASEQNSRDPLYTKCKEAVRQMIDLLQRQGGSQEMNKHRHGALLAAYEHVAI</sequence>
<dbReference type="Pfam" id="PF04082">
    <property type="entry name" value="Fungal_trans"/>
    <property type="match status" value="1"/>
</dbReference>
<dbReference type="GO" id="GO:0008270">
    <property type="term" value="F:zinc ion binding"/>
    <property type="evidence" value="ECO:0007669"/>
    <property type="project" value="InterPro"/>
</dbReference>
<accession>A0A4S8SCK6</accession>
<dbReference type="SMART" id="SM00906">
    <property type="entry name" value="Fungal_trans"/>
    <property type="match status" value="1"/>
</dbReference>
<feature type="region of interest" description="Disordered" evidence="4">
    <location>
        <begin position="52"/>
        <end position="90"/>
    </location>
</feature>
<dbReference type="Gene3D" id="4.10.240.10">
    <property type="entry name" value="Zn(2)-C6 fungal-type DNA-binding domain"/>
    <property type="match status" value="1"/>
</dbReference>
<feature type="domain" description="Zn(2)-C6 fungal-type" evidence="5">
    <location>
        <begin position="90"/>
        <end position="120"/>
    </location>
</feature>
<dbReference type="InterPro" id="IPR036864">
    <property type="entry name" value="Zn2-C6_fun-type_DNA-bd_sf"/>
</dbReference>
<dbReference type="CDD" id="cd00067">
    <property type="entry name" value="GAL4"/>
    <property type="match status" value="1"/>
</dbReference>
<evidence type="ECO:0000256" key="2">
    <source>
        <dbReference type="ARBA" id="ARBA00022723"/>
    </source>
</evidence>
<evidence type="ECO:0000256" key="3">
    <source>
        <dbReference type="ARBA" id="ARBA00023242"/>
    </source>
</evidence>
<comment type="caution">
    <text evidence="6">The sequence shown here is derived from an EMBL/GenBank/DDBJ whole genome shotgun (WGS) entry which is preliminary data.</text>
</comment>
<feature type="region of interest" description="Disordered" evidence="4">
    <location>
        <begin position="150"/>
        <end position="169"/>
    </location>
</feature>
<dbReference type="GO" id="GO:0005634">
    <property type="term" value="C:nucleus"/>
    <property type="evidence" value="ECO:0007669"/>
    <property type="project" value="UniProtKB-SubCell"/>
</dbReference>